<feature type="region of interest" description="Disordered" evidence="12">
    <location>
        <begin position="538"/>
        <end position="569"/>
    </location>
</feature>
<evidence type="ECO:0000256" key="4">
    <source>
        <dbReference type="ARBA" id="ARBA00022763"/>
    </source>
</evidence>
<dbReference type="SUPFAM" id="SSF52540">
    <property type="entry name" value="P-loop containing nucleoside triphosphate hydrolases"/>
    <property type="match status" value="2"/>
</dbReference>
<keyword evidence="2 11" id="KW-0677">Repeat</keyword>
<dbReference type="HAMAP" id="MF_00848">
    <property type="entry name" value="Uup"/>
    <property type="match status" value="1"/>
</dbReference>
<comment type="similarity">
    <text evidence="10 11">Belongs to the ABC transporter superfamily. ABCF family. Uup subfamily.</text>
</comment>
<evidence type="ECO:0000256" key="10">
    <source>
        <dbReference type="ARBA" id="ARBA00061478"/>
    </source>
</evidence>
<evidence type="ECO:0000313" key="15">
    <source>
        <dbReference type="Proteomes" id="UP000280792"/>
    </source>
</evidence>
<keyword evidence="3 11" id="KW-0547">Nucleotide-binding</keyword>
<dbReference type="InterPro" id="IPR051309">
    <property type="entry name" value="ABCF_ATPase"/>
</dbReference>
<dbReference type="PANTHER" id="PTHR42855:SF1">
    <property type="entry name" value="ABC TRANSPORTER DOMAIN-CONTAINING PROTEIN"/>
    <property type="match status" value="1"/>
</dbReference>
<evidence type="ECO:0000256" key="3">
    <source>
        <dbReference type="ARBA" id="ARBA00022741"/>
    </source>
</evidence>
<dbReference type="PANTHER" id="PTHR42855">
    <property type="entry name" value="ABC TRANSPORTER ATP-BINDING SUBUNIT"/>
    <property type="match status" value="1"/>
</dbReference>
<dbReference type="InterPro" id="IPR032524">
    <property type="entry name" value="ABC_tran_C"/>
</dbReference>
<evidence type="ECO:0000256" key="2">
    <source>
        <dbReference type="ARBA" id="ARBA00022737"/>
    </source>
</evidence>
<dbReference type="RefSeq" id="WP_125015079.1">
    <property type="nucleotide sequence ID" value="NZ_QWEZ01000001.1"/>
</dbReference>
<name>A0A3P3VT45_9GAMM</name>
<evidence type="ECO:0000256" key="9">
    <source>
        <dbReference type="ARBA" id="ARBA00049360"/>
    </source>
</evidence>
<dbReference type="Proteomes" id="UP000280792">
    <property type="component" value="Unassembled WGS sequence"/>
</dbReference>
<keyword evidence="6 11" id="KW-0067">ATP-binding</keyword>
<evidence type="ECO:0000256" key="12">
    <source>
        <dbReference type="SAM" id="MobiDB-lite"/>
    </source>
</evidence>
<feature type="domain" description="ABC transporter" evidence="13">
    <location>
        <begin position="318"/>
        <end position="536"/>
    </location>
</feature>
<feature type="domain" description="ABC transporter" evidence="13">
    <location>
        <begin position="4"/>
        <end position="251"/>
    </location>
</feature>
<dbReference type="GO" id="GO:0016887">
    <property type="term" value="F:ATP hydrolysis activity"/>
    <property type="evidence" value="ECO:0007669"/>
    <property type="project" value="UniProtKB-UniRule"/>
</dbReference>
<keyword evidence="4 11" id="KW-0227">DNA damage</keyword>
<dbReference type="EC" id="3.6.1.-" evidence="11"/>
<evidence type="ECO:0000256" key="5">
    <source>
        <dbReference type="ARBA" id="ARBA00022801"/>
    </source>
</evidence>
<dbReference type="PROSITE" id="PS00211">
    <property type="entry name" value="ABC_TRANSPORTER_1"/>
    <property type="match status" value="2"/>
</dbReference>
<evidence type="ECO:0000256" key="7">
    <source>
        <dbReference type="ARBA" id="ARBA00023125"/>
    </source>
</evidence>
<dbReference type="InterPro" id="IPR003593">
    <property type="entry name" value="AAA+_ATPase"/>
</dbReference>
<accession>A0A3P3VT45</accession>
<comment type="caution">
    <text evidence="14">The sequence shown here is derived from an EMBL/GenBank/DDBJ whole genome shotgun (WGS) entry which is preliminary data.</text>
</comment>
<dbReference type="GO" id="GO:0005737">
    <property type="term" value="C:cytoplasm"/>
    <property type="evidence" value="ECO:0007669"/>
    <property type="project" value="UniProtKB-SubCell"/>
</dbReference>
<dbReference type="GO" id="GO:0043022">
    <property type="term" value="F:ribosome binding"/>
    <property type="evidence" value="ECO:0007669"/>
    <property type="project" value="UniProtKB-UniRule"/>
</dbReference>
<feature type="binding site" evidence="11">
    <location>
        <begin position="36"/>
        <end position="43"/>
    </location>
    <ligand>
        <name>ATP</name>
        <dbReference type="ChEBI" id="CHEBI:30616"/>
        <label>1</label>
    </ligand>
</feature>
<dbReference type="GO" id="GO:0006281">
    <property type="term" value="P:DNA repair"/>
    <property type="evidence" value="ECO:0007669"/>
    <property type="project" value="UniProtKB-KW"/>
</dbReference>
<dbReference type="Gene3D" id="1.10.287.380">
    <property type="entry name" value="Valyl-tRNA synthetase, C-terminal domain"/>
    <property type="match status" value="1"/>
</dbReference>
<dbReference type="Pfam" id="PF16326">
    <property type="entry name" value="ABC_tran_CTD"/>
    <property type="match status" value="1"/>
</dbReference>
<keyword evidence="7 11" id="KW-0238">DNA-binding</keyword>
<evidence type="ECO:0000256" key="1">
    <source>
        <dbReference type="ARBA" id="ARBA00022490"/>
    </source>
</evidence>
<reference evidence="14 15" key="1">
    <citation type="submission" date="2018-08" db="EMBL/GenBank/DDBJ databases">
        <authorList>
            <person name="Khan S.A."/>
        </authorList>
    </citation>
    <scope>NUCLEOTIDE SEQUENCE [LARGE SCALE GENOMIC DNA]</scope>
    <source>
        <strain evidence="14 15">GTF-13</strain>
    </source>
</reference>
<organism evidence="14 15">
    <name type="scientific">Aestuariirhabdus litorea</name>
    <dbReference type="NCBI Taxonomy" id="2528527"/>
    <lineage>
        <taxon>Bacteria</taxon>
        <taxon>Pseudomonadati</taxon>
        <taxon>Pseudomonadota</taxon>
        <taxon>Gammaproteobacteria</taxon>
        <taxon>Oceanospirillales</taxon>
        <taxon>Aestuariirhabdaceae</taxon>
        <taxon>Aestuariirhabdus</taxon>
    </lineage>
</organism>
<dbReference type="GO" id="GO:0003677">
    <property type="term" value="F:DNA binding"/>
    <property type="evidence" value="ECO:0007669"/>
    <property type="project" value="UniProtKB-UniRule"/>
</dbReference>
<evidence type="ECO:0000259" key="13">
    <source>
        <dbReference type="PROSITE" id="PS50893"/>
    </source>
</evidence>
<keyword evidence="8 11" id="KW-0234">DNA repair</keyword>
<comment type="catalytic activity">
    <reaction evidence="9 11">
        <text>ATP + H2O = ADP + phosphate + H(+)</text>
        <dbReference type="Rhea" id="RHEA:13065"/>
        <dbReference type="ChEBI" id="CHEBI:15377"/>
        <dbReference type="ChEBI" id="CHEBI:15378"/>
        <dbReference type="ChEBI" id="CHEBI:30616"/>
        <dbReference type="ChEBI" id="CHEBI:43474"/>
        <dbReference type="ChEBI" id="CHEBI:456216"/>
    </reaction>
</comment>
<dbReference type="FunFam" id="3.40.50.300:FF:000011">
    <property type="entry name" value="Putative ABC transporter ATP-binding component"/>
    <property type="match status" value="1"/>
</dbReference>
<reference evidence="14 15" key="2">
    <citation type="submission" date="2018-12" db="EMBL/GenBank/DDBJ databases">
        <title>Simiduia agarivorans gen. nov., sp. nov., a marine, agarolytic bacterium isolated from shallow coastal water from Keelung, Taiwan.</title>
        <authorList>
            <person name="Shieh W.Y."/>
        </authorList>
    </citation>
    <scope>NUCLEOTIDE SEQUENCE [LARGE SCALE GENOMIC DNA]</scope>
    <source>
        <strain evidence="14 15">GTF-13</strain>
    </source>
</reference>
<dbReference type="InterPro" id="IPR017871">
    <property type="entry name" value="ABC_transporter-like_CS"/>
</dbReference>
<evidence type="ECO:0000256" key="8">
    <source>
        <dbReference type="ARBA" id="ARBA00023204"/>
    </source>
</evidence>
<keyword evidence="15" id="KW-1185">Reference proteome</keyword>
<dbReference type="PROSITE" id="PS50893">
    <property type="entry name" value="ABC_TRANSPORTER_2"/>
    <property type="match status" value="2"/>
</dbReference>
<dbReference type="InterPro" id="IPR003439">
    <property type="entry name" value="ABC_transporter-like_ATP-bd"/>
</dbReference>
<proteinExistence type="inferred from homology"/>
<dbReference type="GO" id="GO:0005524">
    <property type="term" value="F:ATP binding"/>
    <property type="evidence" value="ECO:0007669"/>
    <property type="project" value="UniProtKB-UniRule"/>
</dbReference>
<comment type="subcellular location">
    <subcellularLocation>
        <location evidence="11">Cytoplasm</location>
    </subcellularLocation>
    <text evidence="11">Associates with ribosomes.</text>
</comment>
<dbReference type="FunFam" id="3.40.50.300:FF:000309">
    <property type="entry name" value="ABC transporter ATP-binding protein"/>
    <property type="match status" value="1"/>
</dbReference>
<dbReference type="InterPro" id="IPR043686">
    <property type="entry name" value="Uup"/>
</dbReference>
<feature type="binding site" evidence="11">
    <location>
        <begin position="350"/>
        <end position="357"/>
    </location>
    <ligand>
        <name>ATP</name>
        <dbReference type="ChEBI" id="CHEBI:30616"/>
        <label>2</label>
    </ligand>
</feature>
<dbReference type="InterPro" id="IPR027417">
    <property type="entry name" value="P-loop_NTPase"/>
</dbReference>
<dbReference type="InterPro" id="IPR032781">
    <property type="entry name" value="ABC_tran_Xtn"/>
</dbReference>
<dbReference type="Pfam" id="PF00005">
    <property type="entry name" value="ABC_tran"/>
    <property type="match status" value="2"/>
</dbReference>
<keyword evidence="5 11" id="KW-0378">Hydrolase</keyword>
<evidence type="ECO:0000256" key="11">
    <source>
        <dbReference type="HAMAP-Rule" id="MF_00848"/>
    </source>
</evidence>
<dbReference type="SMART" id="SM00382">
    <property type="entry name" value="AAA"/>
    <property type="match status" value="2"/>
</dbReference>
<dbReference type="AlphaFoldDB" id="A0A3P3VT45"/>
<keyword evidence="1 11" id="KW-0963">Cytoplasm</keyword>
<evidence type="ECO:0000256" key="6">
    <source>
        <dbReference type="ARBA" id="ARBA00022840"/>
    </source>
</evidence>
<dbReference type="InterPro" id="IPR037118">
    <property type="entry name" value="Val-tRNA_synth_C_sf"/>
</dbReference>
<dbReference type="Pfam" id="PF12848">
    <property type="entry name" value="ABC_tran_Xtn"/>
    <property type="match status" value="1"/>
</dbReference>
<gene>
    <name evidence="11" type="primary">uup</name>
    <name evidence="14" type="ORF">D0544_05980</name>
</gene>
<dbReference type="CDD" id="cd03221">
    <property type="entry name" value="ABCF_EF-3"/>
    <property type="match status" value="2"/>
</dbReference>
<protein>
    <recommendedName>
        <fullName evidence="11">ATP-binding protein Uup</fullName>
        <ecNumber evidence="11">3.6.1.-</ecNumber>
    </recommendedName>
</protein>
<dbReference type="EMBL" id="QWEZ01000001">
    <property type="protein sequence ID" value="RRJ84649.1"/>
    <property type="molecule type" value="Genomic_DNA"/>
</dbReference>
<evidence type="ECO:0000313" key="14">
    <source>
        <dbReference type="EMBL" id="RRJ84649.1"/>
    </source>
</evidence>
<sequence>MPLLRFDGVSAAYGDTPLLDGVDFSIYRGERVCLIGRNGAGKSTFLRLVEGSIAPDSGSIWRRPGLKISQLPQELPDADEQLVFDVIAAGLPEVGSLLARYHHLVMDVADNPSKMAELEAVQHELESRDGWEFNQRIERIIQRLSLPADKPMGELSGGWRRRVILAQALVSGPDLLLLDEPTNHLDILMIKWLEEQLLEFTGAILFITHDRAFLQSLATRIVELDRGLTTEWKGDYASFQEHKTHLLEVEERHNEEFDKKLAQEEVWIRQGIKARRTRNEGRVRALEAMRRERAQRRERQGQANFTLDRAERSGKLVAELKHVSLGFGDRRVIADLSLTVMRGDKVGLIGANGCGKSTLLKLLLGQLEPDQGSVELGTKLEVAYFDQLRSQLDPEKSVIDNVAGGRDSISINGRDRHVISYLGDFLFSARRARTPVKALSGGERNRLLLAKLFSKPANLLVLDEPTNDLDVESLELLESLLVEFSGTVLLVSHDRSFLDSVVSSSVVFEGDGRIREYVGGFSDWLNQGGALNKLLPESPPELTADNEKNGNHANIAAETEAGKTRSKPRAKLSYKLQRELDLLPQEIEGLEAELESLQNRSADNSFYQQERAVVEETLARLTAVEALLEEKIDRWAELEAMVSGEADE</sequence>
<comment type="function">
    <text evidence="11">Probably plays a role in ribosome assembly or function. May be involved in resolution of branched DNA intermediates that result from template switching in postreplication gaps. Binds DNA and has ATPase activity.</text>
</comment>
<dbReference type="Gene3D" id="3.40.50.300">
    <property type="entry name" value="P-loop containing nucleotide triphosphate hydrolases"/>
    <property type="match status" value="2"/>
</dbReference>